<organism evidence="4">
    <name type="scientific">Soboliphyme baturini</name>
    <dbReference type="NCBI Taxonomy" id="241478"/>
    <lineage>
        <taxon>Eukaryota</taxon>
        <taxon>Metazoa</taxon>
        <taxon>Ecdysozoa</taxon>
        <taxon>Nematoda</taxon>
        <taxon>Enoplea</taxon>
        <taxon>Dorylaimia</taxon>
        <taxon>Dioctophymatida</taxon>
        <taxon>Dioctophymatoidea</taxon>
        <taxon>Soboliphymatidae</taxon>
        <taxon>Soboliphyme</taxon>
    </lineage>
</organism>
<sequence>MESLIPPPQQSPPPPPSTQWFAAPADGGDERCRRSVGVQTDGLLCTMSDSWQQIMAATAAITSKCRLHNNKGRCVRHASLKL</sequence>
<evidence type="ECO:0000313" key="2">
    <source>
        <dbReference type="EMBL" id="VDP13721.1"/>
    </source>
</evidence>
<dbReference type="Proteomes" id="UP000270296">
    <property type="component" value="Unassembled WGS sequence"/>
</dbReference>
<dbReference type="AlphaFoldDB" id="A0A183IVH0"/>
<evidence type="ECO:0000313" key="4">
    <source>
        <dbReference type="WBParaSite" id="SBAD_0000790601-mRNA-1"/>
    </source>
</evidence>
<reference evidence="4" key="1">
    <citation type="submission" date="2016-06" db="UniProtKB">
        <authorList>
            <consortium name="WormBaseParasite"/>
        </authorList>
    </citation>
    <scope>IDENTIFICATION</scope>
</reference>
<feature type="region of interest" description="Disordered" evidence="1">
    <location>
        <begin position="1"/>
        <end position="31"/>
    </location>
</feature>
<protein>
    <submittedName>
        <fullName evidence="2 4">Uncharacterized protein</fullName>
    </submittedName>
</protein>
<gene>
    <name evidence="2" type="ORF">SBAD_LOCUS7617</name>
</gene>
<evidence type="ECO:0000256" key="1">
    <source>
        <dbReference type="SAM" id="MobiDB-lite"/>
    </source>
</evidence>
<keyword evidence="3" id="KW-1185">Reference proteome</keyword>
<name>A0A183IVH0_9BILA</name>
<reference evidence="2 3" key="2">
    <citation type="submission" date="2018-11" db="EMBL/GenBank/DDBJ databases">
        <authorList>
            <consortium name="Pathogen Informatics"/>
        </authorList>
    </citation>
    <scope>NUCLEOTIDE SEQUENCE [LARGE SCALE GENOMIC DNA]</scope>
</reference>
<accession>A0A183IVH0</accession>
<dbReference type="EMBL" id="UZAM01010780">
    <property type="protein sequence ID" value="VDP13721.1"/>
    <property type="molecule type" value="Genomic_DNA"/>
</dbReference>
<proteinExistence type="predicted"/>
<evidence type="ECO:0000313" key="3">
    <source>
        <dbReference type="Proteomes" id="UP000270296"/>
    </source>
</evidence>
<dbReference type="WBParaSite" id="SBAD_0000790601-mRNA-1">
    <property type="protein sequence ID" value="SBAD_0000790601-mRNA-1"/>
    <property type="gene ID" value="SBAD_0000790601"/>
</dbReference>
<feature type="compositionally biased region" description="Pro residues" evidence="1">
    <location>
        <begin position="1"/>
        <end position="17"/>
    </location>
</feature>